<dbReference type="Proteomes" id="UP000606172">
    <property type="component" value="Unassembled WGS sequence"/>
</dbReference>
<evidence type="ECO:0000313" key="7">
    <source>
        <dbReference type="EMBL" id="GII92232.1"/>
    </source>
</evidence>
<evidence type="ECO:0000256" key="5">
    <source>
        <dbReference type="SAM" id="Phobius"/>
    </source>
</evidence>
<keyword evidence="8" id="KW-1185">Reference proteome</keyword>
<evidence type="ECO:0000256" key="3">
    <source>
        <dbReference type="ARBA" id="ARBA00022989"/>
    </source>
</evidence>
<evidence type="ECO:0000256" key="2">
    <source>
        <dbReference type="ARBA" id="ARBA00022692"/>
    </source>
</evidence>
<feature type="domain" description="DUF202" evidence="6">
    <location>
        <begin position="8"/>
        <end position="74"/>
    </location>
</feature>
<name>A0A919RF45_9ACTN</name>
<feature type="transmembrane region" description="Helical" evidence="5">
    <location>
        <begin position="89"/>
        <end position="107"/>
    </location>
</feature>
<evidence type="ECO:0000313" key="8">
    <source>
        <dbReference type="Proteomes" id="UP000606172"/>
    </source>
</evidence>
<keyword evidence="2 5" id="KW-0812">Transmembrane</keyword>
<reference evidence="7" key="1">
    <citation type="submission" date="2021-01" db="EMBL/GenBank/DDBJ databases">
        <title>Whole genome shotgun sequence of Sinosporangium siamense NBRC 109515.</title>
        <authorList>
            <person name="Komaki H."/>
            <person name="Tamura T."/>
        </authorList>
    </citation>
    <scope>NUCLEOTIDE SEQUENCE</scope>
    <source>
        <strain evidence="7">NBRC 109515</strain>
    </source>
</reference>
<keyword evidence="3 5" id="KW-1133">Transmembrane helix</keyword>
<comment type="caution">
    <text evidence="7">The sequence shown here is derived from an EMBL/GenBank/DDBJ whole genome shotgun (WGS) entry which is preliminary data.</text>
</comment>
<comment type="subcellular location">
    <subcellularLocation>
        <location evidence="1">Endomembrane system</location>
        <topology evidence="1">Multi-pass membrane protein</topology>
    </subcellularLocation>
</comment>
<dbReference type="EMBL" id="BOOW01000014">
    <property type="protein sequence ID" value="GII92232.1"/>
    <property type="molecule type" value="Genomic_DNA"/>
</dbReference>
<accession>A0A919RF45</accession>
<evidence type="ECO:0000256" key="1">
    <source>
        <dbReference type="ARBA" id="ARBA00004127"/>
    </source>
</evidence>
<dbReference type="RefSeq" id="WP_239128829.1">
    <property type="nucleotide sequence ID" value="NZ_BOOW01000014.1"/>
</dbReference>
<dbReference type="InterPro" id="IPR003807">
    <property type="entry name" value="DUF202"/>
</dbReference>
<protein>
    <recommendedName>
        <fullName evidence="6">DUF202 domain-containing protein</fullName>
    </recommendedName>
</protein>
<keyword evidence="4 5" id="KW-0472">Membrane</keyword>
<dbReference type="GO" id="GO:0012505">
    <property type="term" value="C:endomembrane system"/>
    <property type="evidence" value="ECO:0007669"/>
    <property type="project" value="UniProtKB-SubCell"/>
</dbReference>
<evidence type="ECO:0000259" key="6">
    <source>
        <dbReference type="Pfam" id="PF02656"/>
    </source>
</evidence>
<dbReference type="Pfam" id="PF02656">
    <property type="entry name" value="DUF202"/>
    <property type="match status" value="1"/>
</dbReference>
<feature type="transmembrane region" description="Helical" evidence="5">
    <location>
        <begin position="45"/>
        <end position="63"/>
    </location>
</feature>
<proteinExistence type="predicted"/>
<evidence type="ECO:0000256" key="4">
    <source>
        <dbReference type="ARBA" id="ARBA00023136"/>
    </source>
</evidence>
<organism evidence="7 8">
    <name type="scientific">Sinosporangium siamense</name>
    <dbReference type="NCBI Taxonomy" id="1367973"/>
    <lineage>
        <taxon>Bacteria</taxon>
        <taxon>Bacillati</taxon>
        <taxon>Actinomycetota</taxon>
        <taxon>Actinomycetes</taxon>
        <taxon>Streptosporangiales</taxon>
        <taxon>Streptosporangiaceae</taxon>
        <taxon>Sinosporangium</taxon>
    </lineage>
</organism>
<dbReference type="AlphaFoldDB" id="A0A919RF45"/>
<sequence length="109" mass="11455">MIDHGPWDPGLPSERTRLAWVRTAMALAVGGLGAAGITVRAGLPAVDTAAFILAALCGAVLLARTGRRYRRVQNALHDNRALSHEVDGFIAWIGALAIAAGALIFALRM</sequence>
<gene>
    <name evidence="7" type="ORF">Ssi02_24630</name>
</gene>